<feature type="domain" description="Lipoyl-binding" evidence="1">
    <location>
        <begin position="56"/>
        <end position="128"/>
    </location>
</feature>
<reference evidence="2 3" key="1">
    <citation type="submission" date="2018-04" db="EMBL/GenBank/DDBJ databases">
        <title>Brenneria corticis sp.nov.</title>
        <authorList>
            <person name="Li Y."/>
        </authorList>
    </citation>
    <scope>NUCLEOTIDE SEQUENCE [LARGE SCALE GENOMIC DNA]</scope>
    <source>
        <strain evidence="2 3">CFCC 11842</strain>
    </source>
</reference>
<dbReference type="Pfam" id="PF00364">
    <property type="entry name" value="Biotin_lipoyl"/>
    <property type="match status" value="1"/>
</dbReference>
<dbReference type="InterPro" id="IPR000089">
    <property type="entry name" value="Biotin_lipoyl"/>
</dbReference>
<comment type="caution">
    <text evidence="2">The sequence shown here is derived from an EMBL/GenBank/DDBJ whole genome shotgun (WGS) entry which is preliminary data.</text>
</comment>
<dbReference type="RefSeq" id="WP_136167406.1">
    <property type="nucleotide sequence ID" value="NZ_KZ819084.1"/>
</dbReference>
<organism evidence="2 3">
    <name type="scientific">Brenneria corticis</name>
    <dbReference type="NCBI Taxonomy" id="2173106"/>
    <lineage>
        <taxon>Bacteria</taxon>
        <taxon>Pseudomonadati</taxon>
        <taxon>Pseudomonadota</taxon>
        <taxon>Gammaproteobacteria</taxon>
        <taxon>Enterobacterales</taxon>
        <taxon>Pectobacteriaceae</taxon>
        <taxon>Brenneria</taxon>
    </lineage>
</organism>
<dbReference type="AlphaFoldDB" id="A0A2U1TVC7"/>
<evidence type="ECO:0000313" key="3">
    <source>
        <dbReference type="Proteomes" id="UP000296159"/>
    </source>
</evidence>
<dbReference type="InterPro" id="IPR011053">
    <property type="entry name" value="Single_hybrid_motif"/>
</dbReference>
<proteinExistence type="predicted"/>
<dbReference type="Gene3D" id="2.40.50.100">
    <property type="match status" value="1"/>
</dbReference>
<keyword evidence="3" id="KW-1185">Reference proteome</keyword>
<gene>
    <name evidence="2" type="ORF">DDT56_15915</name>
</gene>
<sequence length="132" mass="13869">MLAIAELRQIASRMSQSGLRDIEIVDGRCRVRMRCDASRPAEVAPKAAPQPACTTIAAPRPGIVWFSHPLNGQVIAKPGATVVAGELVALLGVGHLLLPVRSSAGGTVRQLCVADGCVVEYGTELMTLSQEP</sequence>
<dbReference type="CDD" id="cd06850">
    <property type="entry name" value="biotinyl_domain"/>
    <property type="match status" value="1"/>
</dbReference>
<accession>A0A2U1TVC7</accession>
<evidence type="ECO:0000259" key="1">
    <source>
        <dbReference type="Pfam" id="PF00364"/>
    </source>
</evidence>
<dbReference type="EMBL" id="QDKH01000019">
    <property type="protein sequence ID" value="PWC13383.1"/>
    <property type="molecule type" value="Genomic_DNA"/>
</dbReference>
<protein>
    <submittedName>
        <fullName evidence="2">Acetyl-CoA carboxylase biotin carboxyl carrier protein subunit</fullName>
    </submittedName>
</protein>
<dbReference type="Proteomes" id="UP000296159">
    <property type="component" value="Unassembled WGS sequence"/>
</dbReference>
<name>A0A2U1TVC7_9GAMM</name>
<dbReference type="SUPFAM" id="SSF51230">
    <property type="entry name" value="Single hybrid motif"/>
    <property type="match status" value="1"/>
</dbReference>
<evidence type="ECO:0000313" key="2">
    <source>
        <dbReference type="EMBL" id="PWC13383.1"/>
    </source>
</evidence>